<dbReference type="AlphaFoldDB" id="A0A6J6YMC2"/>
<proteinExistence type="inferred from homology"/>
<evidence type="ECO:0000256" key="3">
    <source>
        <dbReference type="ARBA" id="ARBA00022490"/>
    </source>
</evidence>
<reference evidence="8" key="1">
    <citation type="submission" date="2020-05" db="EMBL/GenBank/DDBJ databases">
        <authorList>
            <person name="Chiriac C."/>
            <person name="Salcher M."/>
            <person name="Ghai R."/>
            <person name="Kavagutti S V."/>
        </authorList>
    </citation>
    <scope>NUCLEOTIDE SEQUENCE</scope>
</reference>
<protein>
    <recommendedName>
        <fullName evidence="6">PhoH-like protein</fullName>
    </recommendedName>
</protein>
<dbReference type="InterPro" id="IPR003714">
    <property type="entry name" value="PhoH"/>
</dbReference>
<dbReference type="Pfam" id="PF02562">
    <property type="entry name" value="PhoH"/>
    <property type="match status" value="1"/>
</dbReference>
<evidence type="ECO:0000259" key="7">
    <source>
        <dbReference type="Pfam" id="PF02562"/>
    </source>
</evidence>
<organism evidence="8">
    <name type="scientific">freshwater metagenome</name>
    <dbReference type="NCBI Taxonomy" id="449393"/>
    <lineage>
        <taxon>unclassified sequences</taxon>
        <taxon>metagenomes</taxon>
        <taxon>ecological metagenomes</taxon>
    </lineage>
</organism>
<gene>
    <name evidence="8" type="ORF">UFOPK3026_01017</name>
</gene>
<dbReference type="Gene3D" id="3.40.50.300">
    <property type="entry name" value="P-loop containing nucleotide triphosphate hydrolases"/>
    <property type="match status" value="1"/>
</dbReference>
<dbReference type="SUPFAM" id="SSF52540">
    <property type="entry name" value="P-loop containing nucleoside triphosphate hydrolases"/>
    <property type="match status" value="1"/>
</dbReference>
<keyword evidence="5" id="KW-0067">ATP-binding</keyword>
<dbReference type="FunFam" id="3.40.50.300:FF:000013">
    <property type="entry name" value="PhoH family ATPase"/>
    <property type="match status" value="1"/>
</dbReference>
<sequence length="319" mass="34646">MAAVTVVVPGSHLMASLLGERDSYLRLVEKSFPKTAITVRGNVISISGESSDVVGCLFEELTGLLQGGENLDLVVVSRSIDMVRSNERPTAVLTEDIVRLSQGKPVRAKTSGQKRYVDAIRDNVITFGLGPAGTGKSWLAIAMAVQALQTKSVQRIILTRPAVEAGERLGFLPGDLMAKLDPYLRPLYDALHDMIGAEGALKLAEKQIVEVAPLAYMRGRTLNNSFIILDEAQNATPEQIKMFLTRIGFGSKVVVTGDTTQVDIPDNRSGLIGLENILQDIEGLAFVHLDTRDVVRHRIVADIVAAYERKLGTMANNRV</sequence>
<comment type="subcellular location">
    <subcellularLocation>
        <location evidence="1">Cytoplasm</location>
    </subcellularLocation>
</comment>
<dbReference type="PANTHER" id="PTHR30473">
    <property type="entry name" value="PROTEIN PHOH"/>
    <property type="match status" value="1"/>
</dbReference>
<dbReference type="InterPro" id="IPR027417">
    <property type="entry name" value="P-loop_NTPase"/>
</dbReference>
<comment type="similarity">
    <text evidence="2">Belongs to the PhoH family.</text>
</comment>
<dbReference type="GO" id="GO:0005524">
    <property type="term" value="F:ATP binding"/>
    <property type="evidence" value="ECO:0007669"/>
    <property type="project" value="UniProtKB-KW"/>
</dbReference>
<evidence type="ECO:0000256" key="4">
    <source>
        <dbReference type="ARBA" id="ARBA00022741"/>
    </source>
</evidence>
<accession>A0A6J6YMC2</accession>
<dbReference type="GO" id="GO:0005829">
    <property type="term" value="C:cytosol"/>
    <property type="evidence" value="ECO:0007669"/>
    <property type="project" value="TreeGrafter"/>
</dbReference>
<dbReference type="EMBL" id="CAFAAP010000153">
    <property type="protein sequence ID" value="CAB4809565.1"/>
    <property type="molecule type" value="Genomic_DNA"/>
</dbReference>
<dbReference type="PANTHER" id="PTHR30473:SF1">
    <property type="entry name" value="PHOH-LIKE PROTEIN"/>
    <property type="match status" value="1"/>
</dbReference>
<name>A0A6J6YMC2_9ZZZZ</name>
<evidence type="ECO:0000256" key="2">
    <source>
        <dbReference type="ARBA" id="ARBA00010393"/>
    </source>
</evidence>
<evidence type="ECO:0000256" key="6">
    <source>
        <dbReference type="ARBA" id="ARBA00039970"/>
    </source>
</evidence>
<evidence type="ECO:0000256" key="5">
    <source>
        <dbReference type="ARBA" id="ARBA00022840"/>
    </source>
</evidence>
<dbReference type="InterPro" id="IPR051451">
    <property type="entry name" value="PhoH2-like"/>
</dbReference>
<keyword evidence="3" id="KW-0963">Cytoplasm</keyword>
<keyword evidence="4" id="KW-0547">Nucleotide-binding</keyword>
<evidence type="ECO:0000313" key="8">
    <source>
        <dbReference type="EMBL" id="CAB4809565.1"/>
    </source>
</evidence>
<feature type="domain" description="PhoH-like protein" evidence="7">
    <location>
        <begin position="106"/>
        <end position="308"/>
    </location>
</feature>
<evidence type="ECO:0000256" key="1">
    <source>
        <dbReference type="ARBA" id="ARBA00004496"/>
    </source>
</evidence>